<gene>
    <name evidence="3" type="ORF">OsI_15349</name>
</gene>
<dbReference type="InterPro" id="IPR025558">
    <property type="entry name" value="DUF4283"/>
</dbReference>
<accession>B8AS90</accession>
<dbReference type="Pfam" id="PF14111">
    <property type="entry name" value="DUF4283"/>
    <property type="match status" value="1"/>
</dbReference>
<dbReference type="Gramene" id="BGIOSGA016124-TA">
    <property type="protein sequence ID" value="BGIOSGA016124-PA"/>
    <property type="gene ID" value="BGIOSGA016124"/>
</dbReference>
<feature type="region of interest" description="Disordered" evidence="1">
    <location>
        <begin position="493"/>
        <end position="512"/>
    </location>
</feature>
<feature type="domain" description="DUF4283" evidence="2">
    <location>
        <begin position="63"/>
        <end position="125"/>
    </location>
</feature>
<dbReference type="Proteomes" id="UP000007015">
    <property type="component" value="Chromosome 4"/>
</dbReference>
<organism evidence="3 4">
    <name type="scientific">Oryza sativa subsp. indica</name>
    <name type="common">Rice</name>
    <dbReference type="NCBI Taxonomy" id="39946"/>
    <lineage>
        <taxon>Eukaryota</taxon>
        <taxon>Viridiplantae</taxon>
        <taxon>Streptophyta</taxon>
        <taxon>Embryophyta</taxon>
        <taxon>Tracheophyta</taxon>
        <taxon>Spermatophyta</taxon>
        <taxon>Magnoliopsida</taxon>
        <taxon>Liliopsida</taxon>
        <taxon>Poales</taxon>
        <taxon>Poaceae</taxon>
        <taxon>BOP clade</taxon>
        <taxon>Oryzoideae</taxon>
        <taxon>Oryzeae</taxon>
        <taxon>Oryzinae</taxon>
        <taxon>Oryza</taxon>
        <taxon>Oryza sativa</taxon>
    </lineage>
</organism>
<evidence type="ECO:0000313" key="3">
    <source>
        <dbReference type="EMBL" id="EEC77011.1"/>
    </source>
</evidence>
<feature type="compositionally biased region" description="Polar residues" evidence="1">
    <location>
        <begin position="330"/>
        <end position="344"/>
    </location>
</feature>
<name>B8AS90_ORYSI</name>
<dbReference type="HOGENOM" id="CLU_472058_0_0_1"/>
<dbReference type="EMBL" id="CM000129">
    <property type="protein sequence ID" value="EEC77011.1"/>
    <property type="molecule type" value="Genomic_DNA"/>
</dbReference>
<feature type="region of interest" description="Disordered" evidence="1">
    <location>
        <begin position="383"/>
        <end position="431"/>
    </location>
</feature>
<proteinExistence type="predicted"/>
<sequence length="578" mass="64070">MEEEQETNQVPLPDPEITTSLEAMTITPRKEIRVKLQQSPETASVQGFHNLLMKVGYSGGQQRQIPLEALRKSMAKAWQKVYLDISQVENNLFMAHFRTYDDLSWVWQKQPWSFGSEVFLFEWVSLDDKIKPMSAYTFKHLMVNVRIYGIPSSLKNVENVRLAAGVIGQISKAEPIDEDSLHKNDKFVSVRIRQHFSSPQHKNIQGQEKHLELACGAKQKHTLPRLSQNPLTLREPSTEKRSQSLGVHTIRVDTVHKEKEKGDQQFKEAAEKRAVSETQVHGSTVQKKLTFGVPQEHVSQNPENVGTVRLMRQTGTNRFTRTIQHSTPSITMHHSNRTGSTNYNKEMHGKTNPKSSAFMNQDKLSELPDLHLNKKRALDESILGGNEHGGITSQGKPTVSDHSTVSRNASKRSGSRASRWDQGGSFGGGVANPIPWGTAVVAFEGANQGDPPKSTESAHSDHRRQHPWNNLEKMHNAIVAQDVGVDERSNLEVGGSKSHLSTGMDNKAGRTDSYVPNQLSSVGKQVVCTGTYLDSKNHGKWGPNKDDADDSITGDNRHGGGAYTVGAMAPALKAPQAS</sequence>
<evidence type="ECO:0000259" key="2">
    <source>
        <dbReference type="Pfam" id="PF14111"/>
    </source>
</evidence>
<feature type="region of interest" description="Disordered" evidence="1">
    <location>
        <begin position="330"/>
        <end position="357"/>
    </location>
</feature>
<dbReference type="AlphaFoldDB" id="B8AS90"/>
<reference evidence="3 4" key="1">
    <citation type="journal article" date="2005" name="PLoS Biol.">
        <title>The genomes of Oryza sativa: a history of duplications.</title>
        <authorList>
            <person name="Yu J."/>
            <person name="Wang J."/>
            <person name="Lin W."/>
            <person name="Li S."/>
            <person name="Li H."/>
            <person name="Zhou J."/>
            <person name="Ni P."/>
            <person name="Dong W."/>
            <person name="Hu S."/>
            <person name="Zeng C."/>
            <person name="Zhang J."/>
            <person name="Zhang Y."/>
            <person name="Li R."/>
            <person name="Xu Z."/>
            <person name="Li S."/>
            <person name="Li X."/>
            <person name="Zheng H."/>
            <person name="Cong L."/>
            <person name="Lin L."/>
            <person name="Yin J."/>
            <person name="Geng J."/>
            <person name="Li G."/>
            <person name="Shi J."/>
            <person name="Liu J."/>
            <person name="Lv H."/>
            <person name="Li J."/>
            <person name="Wang J."/>
            <person name="Deng Y."/>
            <person name="Ran L."/>
            <person name="Shi X."/>
            <person name="Wang X."/>
            <person name="Wu Q."/>
            <person name="Li C."/>
            <person name="Ren X."/>
            <person name="Wang J."/>
            <person name="Wang X."/>
            <person name="Li D."/>
            <person name="Liu D."/>
            <person name="Zhang X."/>
            <person name="Ji Z."/>
            <person name="Zhao W."/>
            <person name="Sun Y."/>
            <person name="Zhang Z."/>
            <person name="Bao J."/>
            <person name="Han Y."/>
            <person name="Dong L."/>
            <person name="Ji J."/>
            <person name="Chen P."/>
            <person name="Wu S."/>
            <person name="Liu J."/>
            <person name="Xiao Y."/>
            <person name="Bu D."/>
            <person name="Tan J."/>
            <person name="Yang L."/>
            <person name="Ye C."/>
            <person name="Zhang J."/>
            <person name="Xu J."/>
            <person name="Zhou Y."/>
            <person name="Yu Y."/>
            <person name="Zhang B."/>
            <person name="Zhuang S."/>
            <person name="Wei H."/>
            <person name="Liu B."/>
            <person name="Lei M."/>
            <person name="Yu H."/>
            <person name="Li Y."/>
            <person name="Xu H."/>
            <person name="Wei S."/>
            <person name="He X."/>
            <person name="Fang L."/>
            <person name="Zhang Z."/>
            <person name="Zhang Y."/>
            <person name="Huang X."/>
            <person name="Su Z."/>
            <person name="Tong W."/>
            <person name="Li J."/>
            <person name="Tong Z."/>
            <person name="Li S."/>
            <person name="Ye J."/>
            <person name="Wang L."/>
            <person name="Fang L."/>
            <person name="Lei T."/>
            <person name="Chen C."/>
            <person name="Chen H."/>
            <person name="Xu Z."/>
            <person name="Li H."/>
            <person name="Huang H."/>
            <person name="Zhang F."/>
            <person name="Xu H."/>
            <person name="Li N."/>
            <person name="Zhao C."/>
            <person name="Li S."/>
            <person name="Dong L."/>
            <person name="Huang Y."/>
            <person name="Li L."/>
            <person name="Xi Y."/>
            <person name="Qi Q."/>
            <person name="Li W."/>
            <person name="Zhang B."/>
            <person name="Hu W."/>
            <person name="Zhang Y."/>
            <person name="Tian X."/>
            <person name="Jiao Y."/>
            <person name="Liang X."/>
            <person name="Jin J."/>
            <person name="Gao L."/>
            <person name="Zheng W."/>
            <person name="Hao B."/>
            <person name="Liu S."/>
            <person name="Wang W."/>
            <person name="Yuan L."/>
            <person name="Cao M."/>
            <person name="McDermott J."/>
            <person name="Samudrala R."/>
            <person name="Wang J."/>
            <person name="Wong G.K."/>
            <person name="Yang H."/>
        </authorList>
    </citation>
    <scope>NUCLEOTIDE SEQUENCE [LARGE SCALE GENOMIC DNA]</scope>
    <source>
        <strain evidence="4">cv. 93-11</strain>
    </source>
</reference>
<feature type="compositionally biased region" description="Polar residues" evidence="1">
    <location>
        <begin position="391"/>
        <end position="408"/>
    </location>
</feature>
<protein>
    <recommendedName>
        <fullName evidence="2">DUF4283 domain-containing protein</fullName>
    </recommendedName>
</protein>
<feature type="region of interest" description="Disordered" evidence="1">
    <location>
        <begin position="444"/>
        <end position="464"/>
    </location>
</feature>
<feature type="region of interest" description="Disordered" evidence="1">
    <location>
        <begin position="538"/>
        <end position="561"/>
    </location>
</feature>
<evidence type="ECO:0000313" key="4">
    <source>
        <dbReference type="Proteomes" id="UP000007015"/>
    </source>
</evidence>
<dbReference type="OMA" id="ASRWDQG"/>
<evidence type="ECO:0000256" key="1">
    <source>
        <dbReference type="SAM" id="MobiDB-lite"/>
    </source>
</evidence>
<keyword evidence="4" id="KW-1185">Reference proteome</keyword>